<dbReference type="SUPFAM" id="SSF52833">
    <property type="entry name" value="Thioredoxin-like"/>
    <property type="match status" value="1"/>
</dbReference>
<comment type="similarity">
    <text evidence="2">Belongs to the PheA/TfdB FAD monooxygenase family.</text>
</comment>
<dbReference type="Pfam" id="PF21274">
    <property type="entry name" value="Rng_hyd_C"/>
    <property type="match status" value="1"/>
</dbReference>
<feature type="domain" description="FAD-binding" evidence="5">
    <location>
        <begin position="5"/>
        <end position="338"/>
    </location>
</feature>
<dbReference type="InterPro" id="IPR002938">
    <property type="entry name" value="FAD-bd"/>
</dbReference>
<sequence>MSASEVLIVGAGPTGLMLGCELARRGVEFRLLEAGDRLFPGSRGKGLQPRTLELFDDLGIVEEIYEAGMRLPTMAAWENGRKARQWDMITRPGPTPDVPHAEPWLLPQWRTQEILHRRLQQLGGQVEFGTRLTTFTQTPQGVTAQLRTAAGTEETAHAAYLVAADGGRSTVRTALGTPFTGSTVDPNPMMVADLEVTGLDRDNWHLWHLEQGTLALCPLPGTAFQLFADLGGAEPDTDPGAVRRLVDSWTGLHAGTVHWASVFRARTAMAEQFRTGRVFLAGDAAHIHSPAGAQGLNTGIQDAYNLGWKLHRVLRHGAPDALLDSYQAERLPVAANVLGLSTRLHQGDAPGRKMTEQRGTETHQLHLGYPDSPLTHETRTALPPTALRAGDRAPDAPLKSPDGTMVSLFDLFRGTHFTLLALGVGFPLAGEGDAPRKSATEVRVVRIGGADADVHDGGGHAQRAYGTGLFLIRPDGYVGLATEDLGEVDAYLAGRYGAAPLQAPLQHRLQPQLQHQGEQ</sequence>
<gene>
    <name evidence="6" type="ORF">AB0L16_08370</name>
</gene>
<dbReference type="SUPFAM" id="SSF51905">
    <property type="entry name" value="FAD/NAD(P)-binding domain"/>
    <property type="match status" value="1"/>
</dbReference>
<dbReference type="Gene3D" id="3.40.30.120">
    <property type="match status" value="1"/>
</dbReference>
<dbReference type="PANTHER" id="PTHR43004">
    <property type="entry name" value="TRK SYSTEM POTASSIUM UPTAKE PROTEIN"/>
    <property type="match status" value="1"/>
</dbReference>
<keyword evidence="6" id="KW-0560">Oxidoreductase</keyword>
<dbReference type="InterPro" id="IPR036249">
    <property type="entry name" value="Thioredoxin-like_sf"/>
</dbReference>
<comment type="cofactor">
    <cofactor evidence="1">
        <name>FAD</name>
        <dbReference type="ChEBI" id="CHEBI:57692"/>
    </cofactor>
</comment>
<dbReference type="PRINTS" id="PR00420">
    <property type="entry name" value="RNGMNOXGNASE"/>
</dbReference>
<proteinExistence type="inferred from homology"/>
<keyword evidence="6" id="KW-0503">Monooxygenase</keyword>
<organism evidence="6 7">
    <name type="scientific">Streptomyces orinoci</name>
    <name type="common">Streptoverticillium orinoci</name>
    <dbReference type="NCBI Taxonomy" id="67339"/>
    <lineage>
        <taxon>Bacteria</taxon>
        <taxon>Bacillati</taxon>
        <taxon>Actinomycetota</taxon>
        <taxon>Actinomycetes</taxon>
        <taxon>Kitasatosporales</taxon>
        <taxon>Streptomycetaceae</taxon>
        <taxon>Streptomyces</taxon>
    </lineage>
</organism>
<dbReference type="NCBIfam" id="NF004832">
    <property type="entry name" value="PRK06184.1"/>
    <property type="match status" value="1"/>
</dbReference>
<evidence type="ECO:0000256" key="3">
    <source>
        <dbReference type="ARBA" id="ARBA00022630"/>
    </source>
</evidence>
<protein>
    <submittedName>
        <fullName evidence="6">FAD-dependent monooxygenase</fullName>
    </submittedName>
</protein>
<evidence type="ECO:0000256" key="1">
    <source>
        <dbReference type="ARBA" id="ARBA00001974"/>
    </source>
</evidence>
<dbReference type="Proteomes" id="UP001552594">
    <property type="component" value="Unassembled WGS sequence"/>
</dbReference>
<dbReference type="Gene3D" id="3.50.50.60">
    <property type="entry name" value="FAD/NAD(P)-binding domain"/>
    <property type="match status" value="1"/>
</dbReference>
<keyword evidence="3" id="KW-0285">Flavoprotein</keyword>
<dbReference type="RefSeq" id="WP_109282895.1">
    <property type="nucleotide sequence ID" value="NZ_JBFAUK010000004.1"/>
</dbReference>
<dbReference type="Pfam" id="PF01494">
    <property type="entry name" value="FAD_binding_3"/>
    <property type="match status" value="1"/>
</dbReference>
<dbReference type="GO" id="GO:0004497">
    <property type="term" value="F:monooxygenase activity"/>
    <property type="evidence" value="ECO:0007669"/>
    <property type="project" value="UniProtKB-KW"/>
</dbReference>
<dbReference type="EMBL" id="JBFAUK010000004">
    <property type="protein sequence ID" value="MEV5506482.1"/>
    <property type="molecule type" value="Genomic_DNA"/>
</dbReference>
<dbReference type="Gene3D" id="3.30.70.2450">
    <property type="match status" value="1"/>
</dbReference>
<reference evidence="6 7" key="1">
    <citation type="submission" date="2024-06" db="EMBL/GenBank/DDBJ databases">
        <title>The Natural Products Discovery Center: Release of the First 8490 Sequenced Strains for Exploring Actinobacteria Biosynthetic Diversity.</title>
        <authorList>
            <person name="Kalkreuter E."/>
            <person name="Kautsar S.A."/>
            <person name="Yang D."/>
            <person name="Bader C.D."/>
            <person name="Teijaro C.N."/>
            <person name="Fluegel L."/>
            <person name="Davis C.M."/>
            <person name="Simpson J.R."/>
            <person name="Lauterbach L."/>
            <person name="Steele A.D."/>
            <person name="Gui C."/>
            <person name="Meng S."/>
            <person name="Li G."/>
            <person name="Viehrig K."/>
            <person name="Ye F."/>
            <person name="Su P."/>
            <person name="Kiefer A.F."/>
            <person name="Nichols A."/>
            <person name="Cepeda A.J."/>
            <person name="Yan W."/>
            <person name="Fan B."/>
            <person name="Jiang Y."/>
            <person name="Adhikari A."/>
            <person name="Zheng C.-J."/>
            <person name="Schuster L."/>
            <person name="Cowan T.M."/>
            <person name="Smanski M.J."/>
            <person name="Chevrette M.G."/>
            <person name="De Carvalho L.P.S."/>
            <person name="Shen B."/>
        </authorList>
    </citation>
    <scope>NUCLEOTIDE SEQUENCE [LARGE SCALE GENOMIC DNA]</scope>
    <source>
        <strain evidence="6 7">NPDC052347</strain>
    </source>
</reference>
<evidence type="ECO:0000256" key="2">
    <source>
        <dbReference type="ARBA" id="ARBA00007801"/>
    </source>
</evidence>
<dbReference type="InterPro" id="IPR036188">
    <property type="entry name" value="FAD/NAD-bd_sf"/>
</dbReference>
<evidence type="ECO:0000313" key="7">
    <source>
        <dbReference type="Proteomes" id="UP001552594"/>
    </source>
</evidence>
<dbReference type="InterPro" id="IPR050641">
    <property type="entry name" value="RIFMO-like"/>
</dbReference>
<keyword evidence="4" id="KW-0274">FAD</keyword>
<comment type="caution">
    <text evidence="6">The sequence shown here is derived from an EMBL/GenBank/DDBJ whole genome shotgun (WGS) entry which is preliminary data.</text>
</comment>
<evidence type="ECO:0000259" key="5">
    <source>
        <dbReference type="Pfam" id="PF01494"/>
    </source>
</evidence>
<accession>A0ABV3JUE1</accession>
<dbReference type="PANTHER" id="PTHR43004:SF19">
    <property type="entry name" value="BINDING MONOOXYGENASE, PUTATIVE (JCVI)-RELATED"/>
    <property type="match status" value="1"/>
</dbReference>
<keyword evidence="7" id="KW-1185">Reference proteome</keyword>
<name>A0ABV3JUE1_STRON</name>
<evidence type="ECO:0000313" key="6">
    <source>
        <dbReference type="EMBL" id="MEV5506482.1"/>
    </source>
</evidence>
<evidence type="ECO:0000256" key="4">
    <source>
        <dbReference type="ARBA" id="ARBA00022827"/>
    </source>
</evidence>